<dbReference type="FunFam" id="1.10.287.950:FF:000001">
    <property type="entry name" value="Methyl-accepting chemotaxis sensory transducer"/>
    <property type="match status" value="1"/>
</dbReference>
<dbReference type="PROSITE" id="PS50192">
    <property type="entry name" value="T_SNARE"/>
    <property type="match status" value="1"/>
</dbReference>
<dbReference type="PROSITE" id="PS50885">
    <property type="entry name" value="HAMP"/>
    <property type="match status" value="1"/>
</dbReference>
<comment type="similarity">
    <text evidence="8">Belongs to the methyl-accepting chemotaxis (MCP) protein family.</text>
</comment>
<evidence type="ECO:0000256" key="7">
    <source>
        <dbReference type="ARBA" id="ARBA00023224"/>
    </source>
</evidence>
<dbReference type="PATRIC" id="fig|1245471.3.peg.4748"/>
<evidence type="ECO:0000259" key="13">
    <source>
        <dbReference type="PROSITE" id="PS50885"/>
    </source>
</evidence>
<keyword evidence="6 10" id="KW-0472">Membrane</keyword>
<evidence type="ECO:0000259" key="12">
    <source>
        <dbReference type="PROSITE" id="PS50192"/>
    </source>
</evidence>
<evidence type="ECO:0000256" key="2">
    <source>
        <dbReference type="ARBA" id="ARBA00022500"/>
    </source>
</evidence>
<comment type="subcellular location">
    <subcellularLocation>
        <location evidence="1">Cell inner membrane</location>
        <topology evidence="1">Multi-pass membrane protein</topology>
    </subcellularLocation>
</comment>
<dbReference type="KEGG" id="pre:PCA10_46900"/>
<evidence type="ECO:0000256" key="8">
    <source>
        <dbReference type="ARBA" id="ARBA00029447"/>
    </source>
</evidence>
<dbReference type="SMART" id="SM00283">
    <property type="entry name" value="MA"/>
    <property type="match status" value="1"/>
</dbReference>
<keyword evidence="5 10" id="KW-1133">Transmembrane helix</keyword>
<dbReference type="PROSITE" id="PS50111">
    <property type="entry name" value="CHEMOTAXIS_TRANSDUC_2"/>
    <property type="match status" value="1"/>
</dbReference>
<dbReference type="GO" id="GO:0005886">
    <property type="term" value="C:plasma membrane"/>
    <property type="evidence" value="ECO:0007669"/>
    <property type="project" value="UniProtKB-SubCell"/>
</dbReference>
<dbReference type="PANTHER" id="PTHR32089">
    <property type="entry name" value="METHYL-ACCEPTING CHEMOTAXIS PROTEIN MCPB"/>
    <property type="match status" value="1"/>
</dbReference>
<proteinExistence type="inferred from homology"/>
<feature type="domain" description="Methyl-accepting transducer" evidence="11">
    <location>
        <begin position="271"/>
        <end position="507"/>
    </location>
</feature>
<gene>
    <name evidence="14" type="primary">ctpH</name>
    <name evidence="14" type="ORF">PCA10_46900</name>
</gene>
<dbReference type="PRINTS" id="PR00260">
    <property type="entry name" value="CHEMTRNSDUCR"/>
</dbReference>
<dbReference type="CDD" id="cd11386">
    <property type="entry name" value="MCP_signal"/>
    <property type="match status" value="1"/>
</dbReference>
<keyword evidence="7 9" id="KW-0807">Transducer</keyword>
<dbReference type="GO" id="GO:0006935">
    <property type="term" value="P:chemotaxis"/>
    <property type="evidence" value="ECO:0007669"/>
    <property type="project" value="UniProtKB-KW"/>
</dbReference>
<keyword evidence="15" id="KW-1185">Reference proteome</keyword>
<evidence type="ECO:0000313" key="15">
    <source>
        <dbReference type="Proteomes" id="UP000015503"/>
    </source>
</evidence>
<dbReference type="SMART" id="SM00304">
    <property type="entry name" value="HAMP"/>
    <property type="match status" value="1"/>
</dbReference>
<dbReference type="RefSeq" id="WP_016494551.1">
    <property type="nucleotide sequence ID" value="NC_021499.1"/>
</dbReference>
<keyword evidence="3" id="KW-1003">Cell membrane</keyword>
<dbReference type="eggNOG" id="COG0840">
    <property type="taxonomic scope" value="Bacteria"/>
</dbReference>
<dbReference type="InterPro" id="IPR004090">
    <property type="entry name" value="Chemotax_Me-accpt_rcpt"/>
</dbReference>
<evidence type="ECO:0000256" key="10">
    <source>
        <dbReference type="SAM" id="Phobius"/>
    </source>
</evidence>
<dbReference type="CDD" id="cd06225">
    <property type="entry name" value="HAMP"/>
    <property type="match status" value="1"/>
</dbReference>
<evidence type="ECO:0000259" key="11">
    <source>
        <dbReference type="PROSITE" id="PS50111"/>
    </source>
</evidence>
<keyword evidence="2" id="KW-0145">Chemotaxis</keyword>
<feature type="domain" description="T-SNARE coiled-coil homology" evidence="12">
    <location>
        <begin position="458"/>
        <end position="520"/>
    </location>
</feature>
<dbReference type="Proteomes" id="UP000015503">
    <property type="component" value="Chromosome"/>
</dbReference>
<dbReference type="PANTHER" id="PTHR32089:SF120">
    <property type="entry name" value="METHYL-ACCEPTING CHEMOTAXIS PROTEIN TLPQ"/>
    <property type="match status" value="1"/>
</dbReference>
<dbReference type="InterPro" id="IPR003660">
    <property type="entry name" value="HAMP_dom"/>
</dbReference>
<dbReference type="InterPro" id="IPR004089">
    <property type="entry name" value="MCPsignal_dom"/>
</dbReference>
<keyword evidence="3" id="KW-0997">Cell inner membrane</keyword>
<keyword evidence="4 10" id="KW-0812">Transmembrane</keyword>
<sequence>MSLQRSLRGQILTLLGGSLLLLLLSALACFHFLSGGVQSYRALVNGTLAASSLVDEANLEFKVQVQEWKNVLLRGKDQENLNKYWSQFESQEAKVQAVLGKLLDKAHDLEDQSLQTKVDSLRTEHRNLGTAYRKGRDAFIAAGADPVAGDNAVKGIDRAASEQMSALVAELHARGQQQSDAISASADRTVSLGILAMLLSSLGIGLFSLWLINRNLIAPIGSLIEHIAQLSQGNFGQRVDASRQDELGRLAVAANTLRDFLADTFNRLKQSTVQLDSASGELHAIASLMAEGTREQFSRTDQVATAMHEMSATAQEVARHAAEAAGAADQADHSAQQGDAVMQATILSITGMRSEIANTAEVIRRLESDSGRIGKVLEVIRGIAEQTNLLALNAAIEAARAGDQGRGFAVVADEVRTLAQRTAESTAEIHLIIDTVQTGAVNAVRAIESGQNRSEESVAQVTEAGAMLQRITDAVEAIRDMNRQIATAAEEQTSVAEDISRNLTEITAIATTNEGNVQRTQGASQHLHGLSGELNQLTARLHA</sequence>
<dbReference type="STRING" id="1245471.PCA10_46900"/>
<feature type="domain" description="HAMP" evidence="13">
    <location>
        <begin position="214"/>
        <end position="266"/>
    </location>
</feature>
<dbReference type="HOGENOM" id="CLU_000445_107_27_6"/>
<dbReference type="GO" id="GO:0007165">
    <property type="term" value="P:signal transduction"/>
    <property type="evidence" value="ECO:0007669"/>
    <property type="project" value="UniProtKB-KW"/>
</dbReference>
<evidence type="ECO:0000256" key="5">
    <source>
        <dbReference type="ARBA" id="ARBA00022989"/>
    </source>
</evidence>
<organism evidence="14 15">
    <name type="scientific">Metapseudomonas resinovorans NBRC 106553</name>
    <dbReference type="NCBI Taxonomy" id="1245471"/>
    <lineage>
        <taxon>Bacteria</taxon>
        <taxon>Pseudomonadati</taxon>
        <taxon>Pseudomonadota</taxon>
        <taxon>Gammaproteobacteria</taxon>
        <taxon>Pseudomonadales</taxon>
        <taxon>Pseudomonadaceae</taxon>
        <taxon>Metapseudomonas</taxon>
    </lineage>
</organism>
<dbReference type="PROSITE" id="PS51257">
    <property type="entry name" value="PROKAR_LIPOPROTEIN"/>
    <property type="match status" value="1"/>
</dbReference>
<evidence type="ECO:0000256" key="9">
    <source>
        <dbReference type="PROSITE-ProRule" id="PRU00284"/>
    </source>
</evidence>
<dbReference type="SUPFAM" id="SSF58104">
    <property type="entry name" value="Methyl-accepting chemotaxis protein (MCP) signaling domain"/>
    <property type="match status" value="1"/>
</dbReference>
<reference evidence="14 15" key="1">
    <citation type="journal article" date="2013" name="Genome Announc.">
        <title>Complete Genome Sequence of the Carbazole Degrader Pseudomonas resinovorans Strain CA10 (NBRC 106553).</title>
        <authorList>
            <person name="Shintani M."/>
            <person name="Hosoyama A."/>
            <person name="Ohji S."/>
            <person name="Tsuchikane K."/>
            <person name="Takarada H."/>
            <person name="Yamazoe A."/>
            <person name="Fujita N."/>
            <person name="Nojiri H."/>
        </authorList>
    </citation>
    <scope>NUCLEOTIDE SEQUENCE [LARGE SCALE GENOMIC DNA]</scope>
    <source>
        <strain evidence="14 15">NBRC 106553</strain>
    </source>
</reference>
<dbReference type="EMBL" id="AP013068">
    <property type="protein sequence ID" value="BAN50422.1"/>
    <property type="molecule type" value="Genomic_DNA"/>
</dbReference>
<dbReference type="Gene3D" id="1.10.287.950">
    <property type="entry name" value="Methyl-accepting chemotaxis protein"/>
    <property type="match status" value="1"/>
</dbReference>
<evidence type="ECO:0000256" key="3">
    <source>
        <dbReference type="ARBA" id="ARBA00022519"/>
    </source>
</evidence>
<evidence type="ECO:0000256" key="1">
    <source>
        <dbReference type="ARBA" id="ARBA00004429"/>
    </source>
</evidence>
<accession>S6AIE7</accession>
<protein>
    <submittedName>
        <fullName evidence="14">Methyl-accepting chemotaxis transducer CtpH</fullName>
    </submittedName>
</protein>
<evidence type="ECO:0000256" key="4">
    <source>
        <dbReference type="ARBA" id="ARBA00022692"/>
    </source>
</evidence>
<evidence type="ECO:0000256" key="6">
    <source>
        <dbReference type="ARBA" id="ARBA00023136"/>
    </source>
</evidence>
<name>S6AIE7_METRE</name>
<dbReference type="OrthoDB" id="1884279at2"/>
<dbReference type="Pfam" id="PF00672">
    <property type="entry name" value="HAMP"/>
    <property type="match status" value="1"/>
</dbReference>
<dbReference type="Pfam" id="PF00015">
    <property type="entry name" value="MCPsignal"/>
    <property type="match status" value="1"/>
</dbReference>
<feature type="transmembrane region" description="Helical" evidence="10">
    <location>
        <begin position="192"/>
        <end position="212"/>
    </location>
</feature>
<dbReference type="AlphaFoldDB" id="S6AIE7"/>
<evidence type="ECO:0000313" key="14">
    <source>
        <dbReference type="EMBL" id="BAN50422.1"/>
    </source>
</evidence>
<dbReference type="InterPro" id="IPR000727">
    <property type="entry name" value="T_SNARE_dom"/>
</dbReference>
<dbReference type="GO" id="GO:0004888">
    <property type="term" value="F:transmembrane signaling receptor activity"/>
    <property type="evidence" value="ECO:0007669"/>
    <property type="project" value="InterPro"/>
</dbReference>